<evidence type="ECO:0000313" key="2">
    <source>
        <dbReference type="Proteomes" id="UP000199385"/>
    </source>
</evidence>
<protein>
    <submittedName>
        <fullName evidence="1">S-adenosyl methyltransferase</fullName>
    </submittedName>
</protein>
<name>A0A1A8ZGB2_9ACTN</name>
<dbReference type="PATRIC" id="fig|261654.4.peg.2218"/>
<dbReference type="InterPro" id="IPR006764">
    <property type="entry name" value="SAM_dep_MeTrfase_SAV2177_type"/>
</dbReference>
<keyword evidence="1" id="KW-0489">Methyltransferase</keyword>
<reference evidence="2" key="1">
    <citation type="submission" date="2016-06" db="EMBL/GenBank/DDBJ databases">
        <authorList>
            <person name="Varghese N."/>
            <person name="Submissions Spin"/>
        </authorList>
    </citation>
    <scope>NUCLEOTIDE SEQUENCE [LARGE SCALE GENOMIC DNA]</scope>
    <source>
        <strain evidence="2">DSM 44815</strain>
    </source>
</reference>
<gene>
    <name evidence="1" type="ORF">GA0070611_2178</name>
</gene>
<dbReference type="Proteomes" id="UP000199385">
    <property type="component" value="Chromosome I"/>
</dbReference>
<proteinExistence type="predicted"/>
<dbReference type="Pfam" id="PF04672">
    <property type="entry name" value="Methyltransf_19"/>
    <property type="match status" value="1"/>
</dbReference>
<dbReference type="RefSeq" id="WP_091661872.1">
    <property type="nucleotide sequence ID" value="NZ_LT594323.1"/>
</dbReference>
<dbReference type="GO" id="GO:0032259">
    <property type="term" value="P:methylation"/>
    <property type="evidence" value="ECO:0007669"/>
    <property type="project" value="UniProtKB-KW"/>
</dbReference>
<dbReference type="AlphaFoldDB" id="A0A1A8ZGB2"/>
<dbReference type="STRING" id="261654.GA0070611_2178"/>
<accession>A0A1A8ZGB2</accession>
<keyword evidence="1" id="KW-0808">Transferase</keyword>
<dbReference type="SUPFAM" id="SSF53335">
    <property type="entry name" value="S-adenosyl-L-methionine-dependent methyltransferases"/>
    <property type="match status" value="1"/>
</dbReference>
<sequence>MDRTTDPSPAGPRRARVAGVYDYYLGGDLNDEVDREFAERMMASVPEAPEVARLNRAFLARAVRHCARAGVRQFLDIGSAIPRAGTVHEIARAVTPDARVAYVDIEEEAVAHGRALLAGTPGVTMVHGDLRRPDEVLGHPEVRAVLDLAEPVALLMLGVLHYVSDADRPGALVATYREAVAPGSFLVLSHGTDDGAPQPVRSMVDLTEAGQTTAYMRTRAEVAAFLAGFTLLDPGVVFLPRWRPDPGDEPASARAAVMAYAGVGRLD</sequence>
<dbReference type="OrthoDB" id="4073278at2"/>
<evidence type="ECO:0000313" key="1">
    <source>
        <dbReference type="EMBL" id="SBT43055.1"/>
    </source>
</evidence>
<dbReference type="Gene3D" id="3.40.50.150">
    <property type="entry name" value="Vaccinia Virus protein VP39"/>
    <property type="match status" value="1"/>
</dbReference>
<dbReference type="EMBL" id="LT594323">
    <property type="protein sequence ID" value="SBT43055.1"/>
    <property type="molecule type" value="Genomic_DNA"/>
</dbReference>
<keyword evidence="2" id="KW-1185">Reference proteome</keyword>
<dbReference type="GO" id="GO:0008168">
    <property type="term" value="F:methyltransferase activity"/>
    <property type="evidence" value="ECO:0007669"/>
    <property type="project" value="UniProtKB-KW"/>
</dbReference>
<dbReference type="PIRSF" id="PIRSF017393">
    <property type="entry name" value="MTase_SAV2177"/>
    <property type="match status" value="1"/>
</dbReference>
<organism evidence="1 2">
    <name type="scientific">Micromonospora auratinigra</name>
    <dbReference type="NCBI Taxonomy" id="261654"/>
    <lineage>
        <taxon>Bacteria</taxon>
        <taxon>Bacillati</taxon>
        <taxon>Actinomycetota</taxon>
        <taxon>Actinomycetes</taxon>
        <taxon>Micromonosporales</taxon>
        <taxon>Micromonosporaceae</taxon>
        <taxon>Micromonospora</taxon>
    </lineage>
</organism>
<dbReference type="InterPro" id="IPR029063">
    <property type="entry name" value="SAM-dependent_MTases_sf"/>
</dbReference>